<keyword evidence="2" id="KW-1185">Reference proteome</keyword>
<evidence type="ECO:0000313" key="1">
    <source>
        <dbReference type="EMBL" id="CAA9892994.1"/>
    </source>
</evidence>
<accession>A0A8S0X3R9</accession>
<gene>
    <name evidence="1" type="ORF">METHB2_900004</name>
</gene>
<dbReference type="Proteomes" id="UP000494216">
    <property type="component" value="Unassembled WGS sequence"/>
</dbReference>
<dbReference type="RefSeq" id="WP_174627695.1">
    <property type="nucleotide sequence ID" value="NZ_CADCXN010000125.1"/>
</dbReference>
<name>A0A8S0X3R9_9GAMM</name>
<proteinExistence type="predicted"/>
<dbReference type="AlphaFoldDB" id="A0A8S0X3R9"/>
<dbReference type="EMBL" id="CADCXN010000125">
    <property type="protein sequence ID" value="CAA9892994.1"/>
    <property type="molecule type" value="Genomic_DNA"/>
</dbReference>
<comment type="caution">
    <text evidence="1">The sequence shown here is derived from an EMBL/GenBank/DDBJ whole genome shotgun (WGS) entry which is preliminary data.</text>
</comment>
<sequence>MAPLNDDLTEMIHDIVKIGMSTMPTLVFDEAFYNYADDKGYYIHDANLLKIKNVLPLPEIDNPRFLKPLLTL</sequence>
<protein>
    <submittedName>
        <fullName evidence="1">Uncharacterized protein</fullName>
    </submittedName>
</protein>
<organism evidence="1 2">
    <name type="scientific">Candidatus Methylobacter favarea</name>
    <dbReference type="NCBI Taxonomy" id="2707345"/>
    <lineage>
        <taxon>Bacteria</taxon>
        <taxon>Pseudomonadati</taxon>
        <taxon>Pseudomonadota</taxon>
        <taxon>Gammaproteobacteria</taxon>
        <taxon>Methylococcales</taxon>
        <taxon>Methylococcaceae</taxon>
        <taxon>Methylobacter</taxon>
    </lineage>
</organism>
<evidence type="ECO:0000313" key="2">
    <source>
        <dbReference type="Proteomes" id="UP000494216"/>
    </source>
</evidence>
<reference evidence="1 2" key="1">
    <citation type="submission" date="2020-02" db="EMBL/GenBank/DDBJ databases">
        <authorList>
            <person name="Hogendoorn C."/>
        </authorList>
    </citation>
    <scope>NUCLEOTIDE SEQUENCE [LARGE SCALE GENOMIC DNA]</scope>
    <source>
        <strain evidence="1">METHB21</strain>
    </source>
</reference>